<organism evidence="1 2">
    <name type="scientific">Pleurodeles waltl</name>
    <name type="common">Iberian ribbed newt</name>
    <dbReference type="NCBI Taxonomy" id="8319"/>
    <lineage>
        <taxon>Eukaryota</taxon>
        <taxon>Metazoa</taxon>
        <taxon>Chordata</taxon>
        <taxon>Craniata</taxon>
        <taxon>Vertebrata</taxon>
        <taxon>Euteleostomi</taxon>
        <taxon>Amphibia</taxon>
        <taxon>Batrachia</taxon>
        <taxon>Caudata</taxon>
        <taxon>Salamandroidea</taxon>
        <taxon>Salamandridae</taxon>
        <taxon>Pleurodelinae</taxon>
        <taxon>Pleurodeles</taxon>
    </lineage>
</organism>
<sequence>EEEMELTCWVMDSEGSKMNPRLRVWSVGVGVVPRVAGHQESSHAEGVETKMRTSVMLELSLRQLLFIHSAMAFIP</sequence>
<dbReference type="AlphaFoldDB" id="A0AAV7W2M7"/>
<name>A0AAV7W2M7_PLEWA</name>
<proteinExistence type="predicted"/>
<feature type="non-terminal residue" evidence="1">
    <location>
        <position position="1"/>
    </location>
</feature>
<dbReference type="EMBL" id="JANPWB010000002">
    <property type="protein sequence ID" value="KAJ1207132.1"/>
    <property type="molecule type" value="Genomic_DNA"/>
</dbReference>
<dbReference type="Proteomes" id="UP001066276">
    <property type="component" value="Chromosome 1_2"/>
</dbReference>
<feature type="non-terminal residue" evidence="1">
    <location>
        <position position="75"/>
    </location>
</feature>
<gene>
    <name evidence="1" type="ORF">NDU88_002524</name>
</gene>
<comment type="caution">
    <text evidence="1">The sequence shown here is derived from an EMBL/GenBank/DDBJ whole genome shotgun (WGS) entry which is preliminary data.</text>
</comment>
<protein>
    <submittedName>
        <fullName evidence="1">Uncharacterized protein</fullName>
    </submittedName>
</protein>
<accession>A0AAV7W2M7</accession>
<evidence type="ECO:0000313" key="1">
    <source>
        <dbReference type="EMBL" id="KAJ1207132.1"/>
    </source>
</evidence>
<reference evidence="1" key="1">
    <citation type="journal article" date="2022" name="bioRxiv">
        <title>Sequencing and chromosome-scale assembly of the giantPleurodeles waltlgenome.</title>
        <authorList>
            <person name="Brown T."/>
            <person name="Elewa A."/>
            <person name="Iarovenko S."/>
            <person name="Subramanian E."/>
            <person name="Araus A.J."/>
            <person name="Petzold A."/>
            <person name="Susuki M."/>
            <person name="Suzuki K.-i.T."/>
            <person name="Hayashi T."/>
            <person name="Toyoda A."/>
            <person name="Oliveira C."/>
            <person name="Osipova E."/>
            <person name="Leigh N.D."/>
            <person name="Simon A."/>
            <person name="Yun M.H."/>
        </authorList>
    </citation>
    <scope>NUCLEOTIDE SEQUENCE</scope>
    <source>
        <strain evidence="1">20211129_DDA</strain>
        <tissue evidence="1">Liver</tissue>
    </source>
</reference>
<evidence type="ECO:0000313" key="2">
    <source>
        <dbReference type="Proteomes" id="UP001066276"/>
    </source>
</evidence>
<keyword evidence="2" id="KW-1185">Reference proteome</keyword>